<keyword evidence="1" id="KW-0472">Membrane</keyword>
<feature type="transmembrane region" description="Helical" evidence="1">
    <location>
        <begin position="67"/>
        <end position="86"/>
    </location>
</feature>
<evidence type="ECO:0000256" key="1">
    <source>
        <dbReference type="SAM" id="Phobius"/>
    </source>
</evidence>
<evidence type="ECO:0000313" key="3">
    <source>
        <dbReference type="Proteomes" id="UP001499989"/>
    </source>
</evidence>
<evidence type="ECO:0000313" key="2">
    <source>
        <dbReference type="EMBL" id="GAA2675373.1"/>
    </source>
</evidence>
<comment type="caution">
    <text evidence="2">The sequence shown here is derived from an EMBL/GenBank/DDBJ whole genome shotgun (WGS) entry which is preliminary data.</text>
</comment>
<sequence>MTFLSSHRQAVGGHMNAEASEVRRSAGRRSAAVVGGVLTFTVSVGAVATLAAAVASMLVDSVLAKRLLWVSVVAAVAVGAGVWRAGNGAIPSLLGSDHPRYDSRAGSAE</sequence>
<gene>
    <name evidence="2" type="ORF">GCM10010310_17950</name>
</gene>
<name>A0ABN3SF56_9ACTN</name>
<reference evidence="2 3" key="1">
    <citation type="journal article" date="2019" name="Int. J. Syst. Evol. Microbiol.">
        <title>The Global Catalogue of Microorganisms (GCM) 10K type strain sequencing project: providing services to taxonomists for standard genome sequencing and annotation.</title>
        <authorList>
            <consortium name="The Broad Institute Genomics Platform"/>
            <consortium name="The Broad Institute Genome Sequencing Center for Infectious Disease"/>
            <person name="Wu L."/>
            <person name="Ma J."/>
        </authorList>
    </citation>
    <scope>NUCLEOTIDE SEQUENCE [LARGE SCALE GENOMIC DNA]</scope>
    <source>
        <strain evidence="2 3">JCM 4531</strain>
    </source>
</reference>
<proteinExistence type="predicted"/>
<keyword evidence="1" id="KW-1133">Transmembrane helix</keyword>
<accession>A0ABN3SF56</accession>
<feature type="transmembrane region" description="Helical" evidence="1">
    <location>
        <begin position="31"/>
        <end position="55"/>
    </location>
</feature>
<protein>
    <recommendedName>
        <fullName evidence="4">Integral membrane protein</fullName>
    </recommendedName>
</protein>
<evidence type="ECO:0008006" key="4">
    <source>
        <dbReference type="Google" id="ProtNLM"/>
    </source>
</evidence>
<keyword evidence="1" id="KW-0812">Transmembrane</keyword>
<keyword evidence="3" id="KW-1185">Reference proteome</keyword>
<dbReference type="Proteomes" id="UP001499989">
    <property type="component" value="Unassembled WGS sequence"/>
</dbReference>
<organism evidence="2 3">
    <name type="scientific">Streptomyces violaceolatus</name>
    <dbReference type="NCBI Taxonomy" id="67378"/>
    <lineage>
        <taxon>Bacteria</taxon>
        <taxon>Bacillati</taxon>
        <taxon>Actinomycetota</taxon>
        <taxon>Actinomycetes</taxon>
        <taxon>Kitasatosporales</taxon>
        <taxon>Streptomycetaceae</taxon>
        <taxon>Streptomyces</taxon>
        <taxon>Streptomyces violaceoruber group</taxon>
    </lineage>
</organism>
<dbReference type="EMBL" id="BAAASK010000003">
    <property type="protein sequence ID" value="GAA2675373.1"/>
    <property type="molecule type" value="Genomic_DNA"/>
</dbReference>